<gene>
    <name evidence="2" type="ORF">N7U68_09570</name>
</gene>
<keyword evidence="3" id="KW-1185">Reference proteome</keyword>
<keyword evidence="1" id="KW-0472">Membrane</keyword>
<name>A0ABY6DFE4_9RHOB</name>
<sequence length="292" mass="31659">MKLPAPYSRAGLAMVMIPLYAGPILAGWGSAPLSVVVVFAAIFTLYLTATRRIDVTRLSGVAHLGLLALVQIAICIALFWLGRVAASLTSALPISLWISIGLTLGAAALGMRRYRHQPEMDQLLDQALTSINHFTSFDMPIDADTDSLVSKGAGFRARLWDAPITEANAENILDAFETENPASVLQWMLADFREGSDTYDLAVLHFLARDDVWPAQSHDSFVAITIEGGLSSPHVAVRTKAAQIAAMLMDRNAPHDALPDAAWFDDAHPLHADVVPTADRIHRYIGLGRLRG</sequence>
<keyword evidence="1" id="KW-1133">Transmembrane helix</keyword>
<protein>
    <submittedName>
        <fullName evidence="2">Uncharacterized protein</fullName>
    </submittedName>
</protein>
<feature type="transmembrane region" description="Helical" evidence="1">
    <location>
        <begin position="61"/>
        <end position="82"/>
    </location>
</feature>
<organism evidence="2 3">
    <name type="scientific">Roseovarius pelagicus</name>
    <dbReference type="NCBI Taxonomy" id="2980108"/>
    <lineage>
        <taxon>Bacteria</taxon>
        <taxon>Pseudomonadati</taxon>
        <taxon>Pseudomonadota</taxon>
        <taxon>Alphaproteobacteria</taxon>
        <taxon>Rhodobacterales</taxon>
        <taxon>Roseobacteraceae</taxon>
        <taxon>Roseovarius</taxon>
    </lineage>
</organism>
<evidence type="ECO:0000256" key="1">
    <source>
        <dbReference type="SAM" id="Phobius"/>
    </source>
</evidence>
<reference evidence="2" key="1">
    <citation type="submission" date="2022-10" db="EMBL/GenBank/DDBJ databases">
        <title>Roseovarius pelagicus sp. nov., isolated from Arctic seawater.</title>
        <authorList>
            <person name="Hong Y.W."/>
            <person name="Hwang C.Y."/>
        </authorList>
    </citation>
    <scope>NUCLEOTIDE SEQUENCE</scope>
    <source>
        <strain evidence="2">HL-MP18</strain>
    </source>
</reference>
<proteinExistence type="predicted"/>
<dbReference type="Proteomes" id="UP001064087">
    <property type="component" value="Chromosome"/>
</dbReference>
<keyword evidence="1" id="KW-0812">Transmembrane</keyword>
<feature type="transmembrane region" description="Helical" evidence="1">
    <location>
        <begin position="94"/>
        <end position="111"/>
    </location>
</feature>
<feature type="transmembrane region" description="Helical" evidence="1">
    <location>
        <begin position="31"/>
        <end position="49"/>
    </location>
</feature>
<evidence type="ECO:0000313" key="2">
    <source>
        <dbReference type="EMBL" id="UXX84861.1"/>
    </source>
</evidence>
<dbReference type="RefSeq" id="WP_263048959.1">
    <property type="nucleotide sequence ID" value="NZ_CP106738.1"/>
</dbReference>
<accession>A0ABY6DFE4</accession>
<evidence type="ECO:0000313" key="3">
    <source>
        <dbReference type="Proteomes" id="UP001064087"/>
    </source>
</evidence>
<dbReference type="EMBL" id="CP106738">
    <property type="protein sequence ID" value="UXX84861.1"/>
    <property type="molecule type" value="Genomic_DNA"/>
</dbReference>